<evidence type="ECO:0000313" key="2">
    <source>
        <dbReference type="Proteomes" id="UP000001876"/>
    </source>
</evidence>
<proteinExistence type="predicted"/>
<dbReference type="Proteomes" id="UP000001876">
    <property type="component" value="Unassembled WGS sequence"/>
</dbReference>
<evidence type="ECO:0000313" key="1">
    <source>
        <dbReference type="EMBL" id="EEH52385.1"/>
    </source>
</evidence>
<protein>
    <submittedName>
        <fullName evidence="1">Predicted protein</fullName>
    </submittedName>
</protein>
<name>C1N606_MICPC</name>
<dbReference type="RefSeq" id="XP_003063249.1">
    <property type="nucleotide sequence ID" value="XM_003063203.1"/>
</dbReference>
<sequence length="69" mass="7718">MPITEVKMIHKGSWGPKGTLIGVNVEDGEKKSSIKRKLVGKTGLREEDMKVRSIHWFPYDPVSVVNADP</sequence>
<reference evidence="1 2" key="1">
    <citation type="journal article" date="2009" name="Science">
        <title>Green evolution and dynamic adaptations revealed by genomes of the marine picoeukaryotes Micromonas.</title>
        <authorList>
            <person name="Worden A.Z."/>
            <person name="Lee J.H."/>
            <person name="Mock T."/>
            <person name="Rouze P."/>
            <person name="Simmons M.P."/>
            <person name="Aerts A.L."/>
            <person name="Allen A.E."/>
            <person name="Cuvelier M.L."/>
            <person name="Derelle E."/>
            <person name="Everett M.V."/>
            <person name="Foulon E."/>
            <person name="Grimwood J."/>
            <person name="Gundlach H."/>
            <person name="Henrissat B."/>
            <person name="Napoli C."/>
            <person name="McDonald S.M."/>
            <person name="Parker M.S."/>
            <person name="Rombauts S."/>
            <person name="Salamov A."/>
            <person name="Von Dassow P."/>
            <person name="Badger J.H."/>
            <person name="Coutinho P.M."/>
            <person name="Demir E."/>
            <person name="Dubchak I."/>
            <person name="Gentemann C."/>
            <person name="Eikrem W."/>
            <person name="Gready J.E."/>
            <person name="John U."/>
            <person name="Lanier W."/>
            <person name="Lindquist E.A."/>
            <person name="Lucas S."/>
            <person name="Mayer K.F."/>
            <person name="Moreau H."/>
            <person name="Not F."/>
            <person name="Otillar R."/>
            <person name="Panaud O."/>
            <person name="Pangilinan J."/>
            <person name="Paulsen I."/>
            <person name="Piegu B."/>
            <person name="Poliakov A."/>
            <person name="Robbens S."/>
            <person name="Schmutz J."/>
            <person name="Toulza E."/>
            <person name="Wyss T."/>
            <person name="Zelensky A."/>
            <person name="Zhou K."/>
            <person name="Armbrust E.V."/>
            <person name="Bhattacharya D."/>
            <person name="Goodenough U.W."/>
            <person name="Van de Peer Y."/>
            <person name="Grigoriev I.V."/>
        </authorList>
    </citation>
    <scope>NUCLEOTIDE SEQUENCE [LARGE SCALE GENOMIC DNA]</scope>
    <source>
        <strain evidence="1 2">CCMP1545</strain>
    </source>
</reference>
<accession>C1N606</accession>
<keyword evidence="2" id="KW-1185">Reference proteome</keyword>
<dbReference type="EMBL" id="GG663748">
    <property type="protein sequence ID" value="EEH52385.1"/>
    <property type="molecule type" value="Genomic_DNA"/>
</dbReference>
<dbReference type="OrthoDB" id="534821at2759"/>
<dbReference type="AlphaFoldDB" id="C1N606"/>
<gene>
    <name evidence="1" type="ORF">MICPUCDRAFT_53114</name>
</gene>
<organism evidence="2">
    <name type="scientific">Micromonas pusilla (strain CCMP1545)</name>
    <name type="common">Picoplanktonic green alga</name>
    <dbReference type="NCBI Taxonomy" id="564608"/>
    <lineage>
        <taxon>Eukaryota</taxon>
        <taxon>Viridiplantae</taxon>
        <taxon>Chlorophyta</taxon>
        <taxon>Mamiellophyceae</taxon>
        <taxon>Mamiellales</taxon>
        <taxon>Mamiellaceae</taxon>
        <taxon>Micromonas</taxon>
    </lineage>
</organism>
<dbReference type="GeneID" id="9688894"/>
<dbReference type="KEGG" id="mpp:MICPUCDRAFT_53114"/>